<comment type="caution">
    <text evidence="1">The sequence shown here is derived from an EMBL/GenBank/DDBJ whole genome shotgun (WGS) entry which is preliminary data.</text>
</comment>
<sequence>MKKYLKLKKILSFFLAILILFTSGNISFASISGRDWVVYAFQSIETKEHFSPGMIVPDNILNTTGAISINSTFIPIKVKEATITKAKTSAYSNSKNGNWNQPPLGELVIDGQKRNYELPLKYLYRFTYDNDTREDFMPVWLMENYDKSQRVDPKDVEDLKEDFKEALDVIQSLADKIARQGEPKKTGDYHPMHKNYAINAIREWKQILLTTTNSTEFSQFLSREKIEASIPLLYDVVKYIESHRINEPEILDFKIGEYSGVIDKESSLVNLYVPEGIEPDKSQVEIITPDWVIGRYKSGDFEIGSSAIYSIRPIDASHDKYIEYYGLKDYSHMEKEWTVKVLEEEPRLLINSLNYTSEYGEKIGGIIGEDSIDLDIPFYIDSQELYLDIYHTGDEAYYIDENNNKIKIEKNKNVNIEKINSIKIVRDDLEKTYTLNVTLERSHNNEILYFGIDDYNVNIDHDNGRINITAPYGTDITALTPDIGIDYRASVVPKSKKTQDFTNPVIYTVTSESGETKEYEVIVSHGIASSENKILSFKVGTIDGKIEENNIKVEVPNTENLSNIKPFIGISPNAKVKPASSEEVDFSKGEIDYTVTSQNGEQRVYKVSVIHSQEEAVGPDEEYMNKLKQLRDNIYNKYKNEATHEDWEWMNIGLYEGEKNGTSDGIRRTTEDLPQRFDMYDEVGELSSSKITDFARFAMTLTAMGVDATNLEPFKIYGKPFKTDLGRPFGKEVVNIMEMMYNGGIGGINGGIYSLIALDMGNYSIPANADITRDDYIEFLLNHEYGSDPYGIDMVAMLMQGLYPYQNHPVYGDKVMDKLEEGVESFLGDKRGGKSVKGVEPLNDDFLGISWGDVNSESTSQAIIALCSMGIDPFSNYRFSRGPEDNMIVNWINKFATPARDGFGHTNNSYNFMGTYQGMYALQWYINFVENGGKAYSLYHDAVPFDFSSNFSDKAEITYFELLGKEGMIDHENSTITIEIPMNTTDEQLKVKPIIKISKNAVINPAIGVLQDFTKEISYIVTAEDGSTRKNYSIIVEKKEDILSGEKEITSIGIKEFPTAKVNIDNHNREISIILPSDTEESKLKNLVLDIDFKGKSIEVKSKNPNPSEPQDFTKDVIYMIRAEDSSIAEFTVKVSIEKEDSYEFTKFVLRGVEGEIDTIFNKIVINFPKEASRDYLRPNEFEFEPDEVNTTVNPGYKVVESFEDEEEYSINPYPNFQDGVTYTVTLNTEIEIGGNSEIEKFSIGNHVAEVVGKSIKLKIPKGMTKTKFIESLSDQEPEIEWSGKSIDPMPGSENNSLKYEFINSQGYKDYKDDFLKDYVLTDNDNNVNLYTVEFIGGSTSPGTGDDEENDDIEITYFTVNGIKATIDNGNGRIFLDVPFEMENYKVFPIITASEGTSVYPDLRQPIDLRRNNIFTLKKGDTYKHYTLIVRRAEPKPATLLWRYMEEDLNIPYYQLVE</sequence>
<evidence type="ECO:0008006" key="3">
    <source>
        <dbReference type="Google" id="ProtNLM"/>
    </source>
</evidence>
<reference evidence="1 2" key="1">
    <citation type="submission" date="2019-09" db="EMBL/GenBank/DDBJ databases">
        <title>In-depth cultivation of the pig gut microbiome towards novel bacterial diversity and tailored functional studies.</title>
        <authorList>
            <person name="Wylensek D."/>
            <person name="Hitch T.C.A."/>
            <person name="Clavel T."/>
        </authorList>
    </citation>
    <scope>NUCLEOTIDE SEQUENCE [LARGE SCALE GENOMIC DNA]</scope>
    <source>
        <strain evidence="1 2">WCA3-693-APC-4?</strain>
    </source>
</reference>
<evidence type="ECO:0000313" key="1">
    <source>
        <dbReference type="EMBL" id="MSU00718.1"/>
    </source>
</evidence>
<dbReference type="EMBL" id="VUNQ01000006">
    <property type="protein sequence ID" value="MSU00718.1"/>
    <property type="molecule type" value="Genomic_DNA"/>
</dbReference>
<evidence type="ECO:0000313" key="2">
    <source>
        <dbReference type="Proteomes" id="UP000469523"/>
    </source>
</evidence>
<name>A0A6N7XWS9_9FIRM</name>
<dbReference type="Proteomes" id="UP000469523">
    <property type="component" value="Unassembled WGS sequence"/>
</dbReference>
<organism evidence="1 2">
    <name type="scientific">Tissierella pigra</name>
    <dbReference type="NCBI Taxonomy" id="2607614"/>
    <lineage>
        <taxon>Bacteria</taxon>
        <taxon>Bacillati</taxon>
        <taxon>Bacillota</taxon>
        <taxon>Tissierellia</taxon>
        <taxon>Tissierellales</taxon>
        <taxon>Tissierellaceae</taxon>
        <taxon>Tissierella</taxon>
    </lineage>
</organism>
<protein>
    <recommendedName>
        <fullName evidence="3">DUF5018 domain-containing protein</fullName>
    </recommendedName>
</protein>
<gene>
    <name evidence="1" type="ORF">FYJ83_04450</name>
</gene>
<proteinExistence type="predicted"/>
<dbReference type="RefSeq" id="WP_154439143.1">
    <property type="nucleotide sequence ID" value="NZ_JAHLPJ010000001.1"/>
</dbReference>
<keyword evidence="2" id="KW-1185">Reference proteome</keyword>
<dbReference type="Gene3D" id="2.60.40.2340">
    <property type="match status" value="4"/>
</dbReference>
<accession>A0A6N7XWS9</accession>